<keyword evidence="1" id="KW-0472">Membrane</keyword>
<dbReference type="EMBL" id="JAYFUL010000023">
    <property type="protein sequence ID" value="MEA5258970.1"/>
    <property type="molecule type" value="Genomic_DNA"/>
</dbReference>
<evidence type="ECO:0000313" key="2">
    <source>
        <dbReference type="EMBL" id="MEA5258970.1"/>
    </source>
</evidence>
<dbReference type="Proteomes" id="UP001304671">
    <property type="component" value="Unassembled WGS sequence"/>
</dbReference>
<sequence>MSKLNKISLSICILAIVGAVSFISLLGKSDRTLINILSITGTLASLVGLAITYIQVKEIKSISEANKEVITETKESINFVLLLADSVHVSHLIEEIQRYLREDKLDLALVRMKDLKKYLISFKLTERFKKNISMPKINSKLISLTTHINNISDVVSKTVSDIQIDTQAINQDLELLLELIIEFEQKTKHEKLKQ</sequence>
<feature type="transmembrane region" description="Helical" evidence="1">
    <location>
        <begin position="33"/>
        <end position="54"/>
    </location>
</feature>
<gene>
    <name evidence="2" type="ORF">VB264_14335</name>
</gene>
<reference evidence="2 3" key="1">
    <citation type="submission" date="2023-12" db="EMBL/GenBank/DDBJ databases">
        <title>Novel species of the genus Arcicella isolated from rivers.</title>
        <authorList>
            <person name="Lu H."/>
        </authorList>
    </citation>
    <scope>NUCLEOTIDE SEQUENCE [LARGE SCALE GENOMIC DNA]</scope>
    <source>
        <strain evidence="2 3">LMG 21963</strain>
    </source>
</reference>
<evidence type="ECO:0000256" key="1">
    <source>
        <dbReference type="SAM" id="Phobius"/>
    </source>
</evidence>
<evidence type="ECO:0000313" key="3">
    <source>
        <dbReference type="Proteomes" id="UP001304671"/>
    </source>
</evidence>
<dbReference type="RefSeq" id="WP_323250456.1">
    <property type="nucleotide sequence ID" value="NZ_JAYFUL010000023.1"/>
</dbReference>
<organism evidence="2 3">
    <name type="scientific">Arcicella aquatica</name>
    <dbReference type="NCBI Taxonomy" id="217141"/>
    <lineage>
        <taxon>Bacteria</taxon>
        <taxon>Pseudomonadati</taxon>
        <taxon>Bacteroidota</taxon>
        <taxon>Cytophagia</taxon>
        <taxon>Cytophagales</taxon>
        <taxon>Flectobacillaceae</taxon>
        <taxon>Arcicella</taxon>
    </lineage>
</organism>
<keyword evidence="1" id="KW-0812">Transmembrane</keyword>
<protein>
    <submittedName>
        <fullName evidence="2">Uncharacterized protein</fullName>
    </submittedName>
</protein>
<name>A0ABU5QQC1_9BACT</name>
<accession>A0ABU5QQC1</accession>
<comment type="caution">
    <text evidence="2">The sequence shown here is derived from an EMBL/GenBank/DDBJ whole genome shotgun (WGS) entry which is preliminary data.</text>
</comment>
<keyword evidence="1" id="KW-1133">Transmembrane helix</keyword>
<feature type="transmembrane region" description="Helical" evidence="1">
    <location>
        <begin position="7"/>
        <end position="27"/>
    </location>
</feature>
<keyword evidence="3" id="KW-1185">Reference proteome</keyword>
<proteinExistence type="predicted"/>